<feature type="compositionally biased region" description="Low complexity" evidence="1">
    <location>
        <begin position="104"/>
        <end position="120"/>
    </location>
</feature>
<reference evidence="2 3" key="1">
    <citation type="journal article" date="2023" name="Plant Dis.">
        <title>First Report of Diplodia intermedia Causing Canker and Dieback Diseases on Apple Trees in Canada.</title>
        <authorList>
            <person name="Ellouze W."/>
            <person name="Ilyukhin E."/>
            <person name="Sulman M."/>
            <person name="Ali S."/>
        </authorList>
    </citation>
    <scope>NUCLEOTIDE SEQUENCE [LARGE SCALE GENOMIC DNA]</scope>
    <source>
        <strain evidence="2 3">M45-28</strain>
    </source>
</reference>
<evidence type="ECO:0000313" key="2">
    <source>
        <dbReference type="EMBL" id="KAL1639498.1"/>
    </source>
</evidence>
<evidence type="ECO:0000256" key="1">
    <source>
        <dbReference type="SAM" id="MobiDB-lite"/>
    </source>
</evidence>
<feature type="region of interest" description="Disordered" evidence="1">
    <location>
        <begin position="104"/>
        <end position="261"/>
    </location>
</feature>
<feature type="compositionally biased region" description="Polar residues" evidence="1">
    <location>
        <begin position="171"/>
        <end position="224"/>
    </location>
</feature>
<dbReference type="EMBL" id="JAKEKT020000063">
    <property type="protein sequence ID" value="KAL1639498.1"/>
    <property type="molecule type" value="Genomic_DNA"/>
</dbReference>
<proteinExistence type="predicted"/>
<name>A0ABR3TJ27_9PEZI</name>
<comment type="caution">
    <text evidence="2">The sequence shown here is derived from an EMBL/GenBank/DDBJ whole genome shotgun (WGS) entry which is preliminary data.</text>
</comment>
<keyword evidence="3" id="KW-1185">Reference proteome</keyword>
<feature type="compositionally biased region" description="Gly residues" evidence="1">
    <location>
        <begin position="241"/>
        <end position="261"/>
    </location>
</feature>
<gene>
    <name evidence="2" type="ORF">SLS58_007930</name>
</gene>
<accession>A0ABR3TJ27</accession>
<organism evidence="2 3">
    <name type="scientific">Diplodia intermedia</name>
    <dbReference type="NCBI Taxonomy" id="856260"/>
    <lineage>
        <taxon>Eukaryota</taxon>
        <taxon>Fungi</taxon>
        <taxon>Dikarya</taxon>
        <taxon>Ascomycota</taxon>
        <taxon>Pezizomycotina</taxon>
        <taxon>Dothideomycetes</taxon>
        <taxon>Dothideomycetes incertae sedis</taxon>
        <taxon>Botryosphaeriales</taxon>
        <taxon>Botryosphaeriaceae</taxon>
        <taxon>Diplodia</taxon>
    </lineage>
</organism>
<feature type="compositionally biased region" description="Basic and acidic residues" evidence="1">
    <location>
        <begin position="121"/>
        <end position="131"/>
    </location>
</feature>
<sequence>MSQSMHDEAQLQAAIENLIIGAEVTTFTGIVLQYDHPAPDGTAAVPRVVMTWHNAPTRRTVLMMLMEGLSMLLEQAQDRGSENMPWEATLATAAAQVQAARAAAASQAHAANPRPRVVLRPVERSHTDRARSLRHVLRRTSSPGEYSGRVPGDVYENRPAEGGGNQPPGDGSNQPSEGGGNQPSEGGSNQPSEGGGNQPSEGGSNQPSEGGSNQPSEGGSNQPSEGGGNQPPGNVDEQPSEGGGNEPSEGGGNQPSEGGGD</sequence>
<evidence type="ECO:0000313" key="3">
    <source>
        <dbReference type="Proteomes" id="UP001521184"/>
    </source>
</evidence>
<protein>
    <submittedName>
        <fullName evidence="2">Uncharacterized protein</fullName>
    </submittedName>
</protein>
<dbReference type="Proteomes" id="UP001521184">
    <property type="component" value="Unassembled WGS sequence"/>
</dbReference>